<accession>A0ABV6BA55</accession>
<protein>
    <submittedName>
        <fullName evidence="1">Uncharacterized protein</fullName>
    </submittedName>
</protein>
<dbReference type="EMBL" id="JBHLXP010000001">
    <property type="protein sequence ID" value="MFC0047747.1"/>
    <property type="molecule type" value="Genomic_DNA"/>
</dbReference>
<proteinExistence type="predicted"/>
<dbReference type="Proteomes" id="UP001589813">
    <property type="component" value="Unassembled WGS sequence"/>
</dbReference>
<sequence length="158" mass="17486">MNPDVTNNITSSMSELQLQFLQHLKIQPLQTDLAAPDYHAPQHVSASTAPVGQDFVVSENCSLQSESAEVLQPAPVLAQWIAAETSLPLVQDMLAFLQQAGFHAQWFYQVDTTDIHLSEAGLFSAPPQHFYSADSKKQLWRNLIQLLPAEISTETDPT</sequence>
<dbReference type="RefSeq" id="WP_377241285.1">
    <property type="nucleotide sequence ID" value="NZ_JBHLXP010000001.1"/>
</dbReference>
<evidence type="ECO:0000313" key="1">
    <source>
        <dbReference type="EMBL" id="MFC0047747.1"/>
    </source>
</evidence>
<evidence type="ECO:0000313" key="2">
    <source>
        <dbReference type="Proteomes" id="UP001589813"/>
    </source>
</evidence>
<name>A0ABV6BA55_9GAMM</name>
<comment type="caution">
    <text evidence="1">The sequence shown here is derived from an EMBL/GenBank/DDBJ whole genome shotgun (WGS) entry which is preliminary data.</text>
</comment>
<gene>
    <name evidence="1" type="ORF">ACFFJP_05565</name>
</gene>
<organism evidence="1 2">
    <name type="scientific">Rheinheimera tilapiae</name>
    <dbReference type="NCBI Taxonomy" id="875043"/>
    <lineage>
        <taxon>Bacteria</taxon>
        <taxon>Pseudomonadati</taxon>
        <taxon>Pseudomonadota</taxon>
        <taxon>Gammaproteobacteria</taxon>
        <taxon>Chromatiales</taxon>
        <taxon>Chromatiaceae</taxon>
        <taxon>Rheinheimera</taxon>
    </lineage>
</organism>
<reference evidence="1 2" key="1">
    <citation type="submission" date="2024-09" db="EMBL/GenBank/DDBJ databases">
        <authorList>
            <person name="Sun Q."/>
            <person name="Mori K."/>
        </authorList>
    </citation>
    <scope>NUCLEOTIDE SEQUENCE [LARGE SCALE GENOMIC DNA]</scope>
    <source>
        <strain evidence="1 2">KCTC 23315</strain>
    </source>
</reference>
<keyword evidence="2" id="KW-1185">Reference proteome</keyword>